<feature type="transmembrane region" description="Helical" evidence="2">
    <location>
        <begin position="651"/>
        <end position="671"/>
    </location>
</feature>
<proteinExistence type="predicted"/>
<feature type="region of interest" description="Disordered" evidence="1">
    <location>
        <begin position="114"/>
        <end position="134"/>
    </location>
</feature>
<keyword evidence="2" id="KW-1133">Transmembrane helix</keyword>
<keyword evidence="4" id="KW-1185">Reference proteome</keyword>
<accession>A0A7M7GIS7</accession>
<dbReference type="EnsemblMetazoa" id="XM_003427385">
    <property type="protein sequence ID" value="XP_003427433"/>
    <property type="gene ID" value="LOC100680121"/>
</dbReference>
<feature type="transmembrane region" description="Helical" evidence="2">
    <location>
        <begin position="719"/>
        <end position="745"/>
    </location>
</feature>
<evidence type="ECO:0000256" key="1">
    <source>
        <dbReference type="SAM" id="MobiDB-lite"/>
    </source>
</evidence>
<dbReference type="RefSeq" id="XP_003427433.1">
    <property type="nucleotide sequence ID" value="XM_003427385.4"/>
</dbReference>
<dbReference type="AlphaFoldDB" id="A0A7M7GIS7"/>
<evidence type="ECO:0000256" key="2">
    <source>
        <dbReference type="SAM" id="Phobius"/>
    </source>
</evidence>
<name>A0A7M7GIS7_NASVI</name>
<evidence type="ECO:0000313" key="4">
    <source>
        <dbReference type="Proteomes" id="UP000002358"/>
    </source>
</evidence>
<organism evidence="3 4">
    <name type="scientific">Nasonia vitripennis</name>
    <name type="common">Parasitic wasp</name>
    <dbReference type="NCBI Taxonomy" id="7425"/>
    <lineage>
        <taxon>Eukaryota</taxon>
        <taxon>Metazoa</taxon>
        <taxon>Ecdysozoa</taxon>
        <taxon>Arthropoda</taxon>
        <taxon>Hexapoda</taxon>
        <taxon>Insecta</taxon>
        <taxon>Pterygota</taxon>
        <taxon>Neoptera</taxon>
        <taxon>Endopterygota</taxon>
        <taxon>Hymenoptera</taxon>
        <taxon>Apocrita</taxon>
        <taxon>Proctotrupomorpha</taxon>
        <taxon>Chalcidoidea</taxon>
        <taxon>Pteromalidae</taxon>
        <taxon>Pteromalinae</taxon>
        <taxon>Nasonia</taxon>
    </lineage>
</organism>
<keyword evidence="2" id="KW-0812">Transmembrane</keyword>
<sequence>MGIETEEPTCEARLRHVKRGERRVAEMECRVRTLREKLCRLEKLLPQNDFVERPKLDCTANDKAEYKRETDDAANVCPIDEIARKEKFLRKEIYDMECTEKDYMRQIADAKNKAVTEEPKTSSTTKCGTSPRKNREEIAKERLSLLECYSQRLSSNLQTLERNHVGLTQESHRLSQVLDETRKDCFKKQEVKKDTSPCGKRETKPDSPKKIEQNVECSCKVLPKCDSCIVCCCDEWERDLETSNEEEEPVKKCDSAKKTSVSTKRTPRTKEKCNCYEDAVSSSSDSDGPCECRKVQCKPVKKVNCCNYEDVDVESLSSNDSSDVQTFYSEQSKYTCFCSRNHSHEELTLESDNNFVPNGTMYPKSTKTERFCGARDIAREKSTALSVQRTQKLSADFPRVQNSIVDQLKIVKVDELREGLERLKIRNRNLKDFLHSLENPMNLFSKPSEVFSTTCTEVSSSYTLDLVGQSHSGLLSVVKVLEDKCRSKDAIIVALADELKTNASKKLRLRGKELTNDRTNIWKSLSKKKNGRRFTKKDSAIGFLVFLLILVSHVKRSEMISYLSAVKKILTESPFRLITFINESEKISADYVSAIQSRFSVLTKRFVTSASFSWRSMQIWLSELLKLTVILADSIYVQLNAHMLTVAEFLVANQVYIVSTSCLVCTVWFVIKFRKYLTNRARNFSFTPNYRFSKFHKSVLTAYTEILRMIQARLLSSRIFWLILGFCGHILWSLVSADIIGRIIYAHYPRNEEELDQQTLQLSEVVDAASCECDLYHQLVNYSWLFSTMCSKLQTFIEFTSYVLQNFLCDETAVI</sequence>
<evidence type="ECO:0000313" key="3">
    <source>
        <dbReference type="EnsemblMetazoa" id="XP_003427433"/>
    </source>
</evidence>
<protein>
    <submittedName>
        <fullName evidence="3">Uncharacterized protein</fullName>
    </submittedName>
</protein>
<dbReference type="KEGG" id="nvi:100680121"/>
<dbReference type="OrthoDB" id="6424487at2759"/>
<dbReference type="GeneID" id="100680121"/>
<dbReference type="InParanoid" id="A0A7M7GIS7"/>
<dbReference type="Proteomes" id="UP000002358">
    <property type="component" value="Chromosome 1"/>
</dbReference>
<keyword evidence="2" id="KW-0472">Membrane</keyword>
<reference evidence="3" key="1">
    <citation type="submission" date="2021-01" db="UniProtKB">
        <authorList>
            <consortium name="EnsemblMetazoa"/>
        </authorList>
    </citation>
    <scope>IDENTIFICATION</scope>
</reference>